<keyword evidence="2" id="KW-0255">Endonuclease</keyword>
<reference evidence="2 3" key="1">
    <citation type="submission" date="2019-03" db="EMBL/GenBank/DDBJ databases">
        <title>Genomic Encyclopedia of Type Strains, Phase IV (KMG-IV): sequencing the most valuable type-strain genomes for metagenomic binning, comparative biology and taxonomic classification.</title>
        <authorList>
            <person name="Goeker M."/>
        </authorList>
    </citation>
    <scope>NUCLEOTIDE SEQUENCE [LARGE SCALE GENOMIC DNA]</scope>
    <source>
        <strain evidence="2 3">DSM 101688</strain>
    </source>
</reference>
<dbReference type="InterPro" id="IPR036691">
    <property type="entry name" value="Endo/exonu/phosph_ase_sf"/>
</dbReference>
<keyword evidence="3" id="KW-1185">Reference proteome</keyword>
<evidence type="ECO:0000259" key="1">
    <source>
        <dbReference type="Pfam" id="PF03372"/>
    </source>
</evidence>
<dbReference type="EMBL" id="SLZW01000003">
    <property type="protein sequence ID" value="TCS63531.1"/>
    <property type="molecule type" value="Genomic_DNA"/>
</dbReference>
<dbReference type="GO" id="GO:0004527">
    <property type="term" value="F:exonuclease activity"/>
    <property type="evidence" value="ECO:0007669"/>
    <property type="project" value="UniProtKB-KW"/>
</dbReference>
<comment type="caution">
    <text evidence="2">The sequence shown here is derived from an EMBL/GenBank/DDBJ whole genome shotgun (WGS) entry which is preliminary data.</text>
</comment>
<dbReference type="SUPFAM" id="SSF56219">
    <property type="entry name" value="DNase I-like"/>
    <property type="match status" value="1"/>
</dbReference>
<name>A0A4V2UNV9_9PROT</name>
<keyword evidence="2" id="KW-0269">Exonuclease</keyword>
<dbReference type="InterPro" id="IPR005135">
    <property type="entry name" value="Endo/exonuclease/phosphatase"/>
</dbReference>
<dbReference type="PANTHER" id="PTHR42834:SF1">
    <property type="entry name" value="ENDONUCLEASE_EXONUCLEASE_PHOSPHATASE FAMILY PROTEIN (AFU_ORTHOLOGUE AFUA_3G09210)"/>
    <property type="match status" value="1"/>
</dbReference>
<dbReference type="RefSeq" id="WP_132938505.1">
    <property type="nucleotide sequence ID" value="NZ_CP119676.1"/>
</dbReference>
<protein>
    <submittedName>
        <fullName evidence="2">Endonuclease/exonuclease/phosphatase family protein</fullName>
    </submittedName>
</protein>
<keyword evidence="2" id="KW-0540">Nuclease</keyword>
<accession>A0A4V2UNV9</accession>
<evidence type="ECO:0000313" key="3">
    <source>
        <dbReference type="Proteomes" id="UP000295304"/>
    </source>
</evidence>
<dbReference type="OrthoDB" id="7297112at2"/>
<keyword evidence="2" id="KW-0378">Hydrolase</keyword>
<dbReference type="Pfam" id="PF03372">
    <property type="entry name" value="Exo_endo_phos"/>
    <property type="match status" value="1"/>
</dbReference>
<dbReference type="AlphaFoldDB" id="A0A4V2UNV9"/>
<dbReference type="GO" id="GO:0004519">
    <property type="term" value="F:endonuclease activity"/>
    <property type="evidence" value="ECO:0007669"/>
    <property type="project" value="UniProtKB-KW"/>
</dbReference>
<dbReference type="PANTHER" id="PTHR42834">
    <property type="entry name" value="ENDONUCLEASE/EXONUCLEASE/PHOSPHATASE FAMILY PROTEIN (AFU_ORTHOLOGUE AFUA_3G09210)"/>
    <property type="match status" value="1"/>
</dbReference>
<proteinExistence type="predicted"/>
<dbReference type="Gene3D" id="3.60.10.10">
    <property type="entry name" value="Endonuclease/exonuclease/phosphatase"/>
    <property type="match status" value="1"/>
</dbReference>
<evidence type="ECO:0000313" key="2">
    <source>
        <dbReference type="EMBL" id="TCS63531.1"/>
    </source>
</evidence>
<gene>
    <name evidence="2" type="ORF">EDD55_103153</name>
</gene>
<feature type="domain" description="Endonuclease/exonuclease/phosphatase" evidence="1">
    <location>
        <begin position="9"/>
        <end position="308"/>
    </location>
</feature>
<organism evidence="2 3">
    <name type="scientific">Varunaivibrio sulfuroxidans</name>
    <dbReference type="NCBI Taxonomy" id="1773489"/>
    <lineage>
        <taxon>Bacteria</taxon>
        <taxon>Pseudomonadati</taxon>
        <taxon>Pseudomonadota</taxon>
        <taxon>Alphaproteobacteria</taxon>
        <taxon>Rhodospirillales</taxon>
        <taxon>Magnetovibrionaceae</taxon>
        <taxon>Varunaivibrio</taxon>
    </lineage>
</organism>
<dbReference type="Proteomes" id="UP000295304">
    <property type="component" value="Unassembled WGS sequence"/>
</dbReference>
<sequence>MDVTEFRIATFNLENLDAADESALERRIAQLRPQLLRLHADVLCLQEVNAQHRPSTGQDVTAKQEGTPPPERTLAALDALVKGTPYGEYHRVHTFNPSASAAMDRHNLVILSRTAFAHSAQIHHHYIDPPLYRLSCADPPAPEDPQPVRWDRPFQHGVITTPTGARLHIINVHLRAPRAAFVPGCKDNAQTWNTLGGWSEGFFLAAVKRAGQALEVRLFLETLFDEDSQALILVTGDFNADAHEIPLRMIRGDDEDCANGALRSRILVPLENALAQSQRFSVIHGGRKQMVDHMLASQALMAWFSRIEIHNEDLNDEFATPAVVPDTPQSFHAPVVAEFVPPQKVF</sequence>